<evidence type="ECO:0000313" key="2">
    <source>
        <dbReference type="EMBL" id="KAL3536412.1"/>
    </source>
</evidence>
<proteinExistence type="predicted"/>
<dbReference type="EMBL" id="JBJUIK010000002">
    <property type="protein sequence ID" value="KAL3536412.1"/>
    <property type="molecule type" value="Genomic_DNA"/>
</dbReference>
<keyword evidence="3" id="KW-1185">Reference proteome</keyword>
<feature type="region of interest" description="Disordered" evidence="1">
    <location>
        <begin position="96"/>
        <end position="123"/>
    </location>
</feature>
<dbReference type="Proteomes" id="UP001630127">
    <property type="component" value="Unassembled WGS sequence"/>
</dbReference>
<evidence type="ECO:0000313" key="3">
    <source>
        <dbReference type="Proteomes" id="UP001630127"/>
    </source>
</evidence>
<accession>A0ABD3AZS0</accession>
<dbReference type="AlphaFoldDB" id="A0ABD3AZS0"/>
<sequence>MIRKLSSSRTLREGLHLHFNCLPIFSTLQPTTTHANSPVKKRRKPSRVLAPIEQPALVGYDDVGSKHEGKDVYSQQGLLEDVVPFLIRNPLVNGKSVNSSCSSSFPSPPNSPPSAPDYSTFIS</sequence>
<feature type="compositionally biased region" description="Low complexity" evidence="1">
    <location>
        <begin position="96"/>
        <end position="105"/>
    </location>
</feature>
<organism evidence="2 3">
    <name type="scientific">Cinchona calisaya</name>
    <dbReference type="NCBI Taxonomy" id="153742"/>
    <lineage>
        <taxon>Eukaryota</taxon>
        <taxon>Viridiplantae</taxon>
        <taxon>Streptophyta</taxon>
        <taxon>Embryophyta</taxon>
        <taxon>Tracheophyta</taxon>
        <taxon>Spermatophyta</taxon>
        <taxon>Magnoliopsida</taxon>
        <taxon>eudicotyledons</taxon>
        <taxon>Gunneridae</taxon>
        <taxon>Pentapetalae</taxon>
        <taxon>asterids</taxon>
        <taxon>lamiids</taxon>
        <taxon>Gentianales</taxon>
        <taxon>Rubiaceae</taxon>
        <taxon>Cinchonoideae</taxon>
        <taxon>Cinchoneae</taxon>
        <taxon>Cinchona</taxon>
    </lineage>
</organism>
<evidence type="ECO:0000256" key="1">
    <source>
        <dbReference type="SAM" id="MobiDB-lite"/>
    </source>
</evidence>
<name>A0ABD3AZS0_9GENT</name>
<reference evidence="2 3" key="1">
    <citation type="submission" date="2024-11" db="EMBL/GenBank/DDBJ databases">
        <title>A near-complete genome assembly of Cinchona calisaya.</title>
        <authorList>
            <person name="Lian D.C."/>
            <person name="Zhao X.W."/>
            <person name="Wei L."/>
        </authorList>
    </citation>
    <scope>NUCLEOTIDE SEQUENCE [LARGE SCALE GENOMIC DNA]</scope>
    <source>
        <tissue evidence="2">Nenye</tissue>
    </source>
</reference>
<comment type="caution">
    <text evidence="2">The sequence shown here is derived from an EMBL/GenBank/DDBJ whole genome shotgun (WGS) entry which is preliminary data.</text>
</comment>
<feature type="compositionally biased region" description="Pro residues" evidence="1">
    <location>
        <begin position="106"/>
        <end position="115"/>
    </location>
</feature>
<protein>
    <submittedName>
        <fullName evidence="2">Uncharacterized protein</fullName>
    </submittedName>
</protein>
<gene>
    <name evidence="2" type="ORF">ACH5RR_004873</name>
</gene>